<comment type="subcellular location">
    <subcellularLocation>
        <location evidence="1">Cell membrane</location>
        <topology evidence="1">Multi-pass membrane protein</topology>
    </subcellularLocation>
    <subcellularLocation>
        <location evidence="6">Membrane</location>
        <topology evidence="6">Multi-pass membrane protein</topology>
    </subcellularLocation>
</comment>
<evidence type="ECO:0000313" key="10">
    <source>
        <dbReference type="Proteomes" id="UP001408594"/>
    </source>
</evidence>
<keyword evidence="10" id="KW-1185">Reference proteome</keyword>
<dbReference type="RefSeq" id="WP_345548980.1">
    <property type="nucleotide sequence ID" value="NZ_BAABRT010000004.1"/>
</dbReference>
<keyword evidence="3 7" id="KW-0812">Transmembrane</keyword>
<comment type="caution">
    <text evidence="9">The sequence shown here is derived from an EMBL/GenBank/DDBJ whole genome shotgun (WGS) entry which is preliminary data.</text>
</comment>
<dbReference type="InterPro" id="IPR002898">
    <property type="entry name" value="MotA_ExbB_proton_chnl"/>
</dbReference>
<name>A0ABP9WQ09_9GAMM</name>
<feature type="domain" description="MotA/TolQ/ExbB proton channel" evidence="8">
    <location>
        <begin position="133"/>
        <end position="249"/>
    </location>
</feature>
<evidence type="ECO:0000259" key="8">
    <source>
        <dbReference type="Pfam" id="PF01618"/>
    </source>
</evidence>
<evidence type="ECO:0000256" key="2">
    <source>
        <dbReference type="ARBA" id="ARBA00022475"/>
    </source>
</evidence>
<feature type="transmembrane region" description="Helical" evidence="7">
    <location>
        <begin position="212"/>
        <end position="234"/>
    </location>
</feature>
<evidence type="ECO:0000313" key="9">
    <source>
        <dbReference type="EMBL" id="GAA5524186.1"/>
    </source>
</evidence>
<evidence type="ECO:0000256" key="6">
    <source>
        <dbReference type="RuleBase" id="RU004057"/>
    </source>
</evidence>
<keyword evidence="5 7" id="KW-0472">Membrane</keyword>
<dbReference type="InterPro" id="IPR050790">
    <property type="entry name" value="ExbB/TolQ_transport"/>
</dbReference>
<evidence type="ECO:0000256" key="7">
    <source>
        <dbReference type="SAM" id="Phobius"/>
    </source>
</evidence>
<proteinExistence type="inferred from homology"/>
<keyword evidence="4 7" id="KW-1133">Transmembrane helix</keyword>
<keyword evidence="2" id="KW-1003">Cell membrane</keyword>
<evidence type="ECO:0000256" key="3">
    <source>
        <dbReference type="ARBA" id="ARBA00022692"/>
    </source>
</evidence>
<accession>A0ABP9WQ09</accession>
<feature type="transmembrane region" description="Helical" evidence="7">
    <location>
        <begin position="175"/>
        <end position="192"/>
    </location>
</feature>
<keyword evidence="6" id="KW-0653">Protein transport</keyword>
<reference evidence="9 10" key="1">
    <citation type="submission" date="2024-02" db="EMBL/GenBank/DDBJ databases">
        <title>Microbulbifer aestuariivivens NBRC 112533.</title>
        <authorList>
            <person name="Ichikawa N."/>
            <person name="Katano-Makiyama Y."/>
            <person name="Hidaka K."/>
        </authorList>
    </citation>
    <scope>NUCLEOTIDE SEQUENCE [LARGE SCALE GENOMIC DNA]</scope>
    <source>
        <strain evidence="9 10">NBRC 112533</strain>
    </source>
</reference>
<dbReference type="PANTHER" id="PTHR30625">
    <property type="entry name" value="PROTEIN TOLQ"/>
    <property type="match status" value="1"/>
</dbReference>
<protein>
    <recommendedName>
        <fullName evidence="8">MotA/TolQ/ExbB proton channel domain-containing protein</fullName>
    </recommendedName>
</protein>
<evidence type="ECO:0000256" key="1">
    <source>
        <dbReference type="ARBA" id="ARBA00004651"/>
    </source>
</evidence>
<dbReference type="Pfam" id="PF01618">
    <property type="entry name" value="MotA_ExbB"/>
    <property type="match status" value="1"/>
</dbReference>
<gene>
    <name evidence="9" type="ORF">Maes01_00740</name>
</gene>
<comment type="similarity">
    <text evidence="6">Belongs to the exbB/tolQ family.</text>
</comment>
<dbReference type="PANTHER" id="PTHR30625:SF11">
    <property type="entry name" value="MOTA_TOLQ_EXBB PROTON CHANNEL DOMAIN-CONTAINING PROTEIN"/>
    <property type="match status" value="1"/>
</dbReference>
<dbReference type="EMBL" id="BAABRT010000004">
    <property type="protein sequence ID" value="GAA5524186.1"/>
    <property type="molecule type" value="Genomic_DNA"/>
</dbReference>
<evidence type="ECO:0000256" key="4">
    <source>
        <dbReference type="ARBA" id="ARBA00022989"/>
    </source>
</evidence>
<organism evidence="9 10">
    <name type="scientific">Microbulbifer aestuariivivens</name>
    <dbReference type="NCBI Taxonomy" id="1908308"/>
    <lineage>
        <taxon>Bacteria</taxon>
        <taxon>Pseudomonadati</taxon>
        <taxon>Pseudomonadota</taxon>
        <taxon>Gammaproteobacteria</taxon>
        <taxon>Cellvibrionales</taxon>
        <taxon>Microbulbiferaceae</taxon>
        <taxon>Microbulbifer</taxon>
    </lineage>
</organism>
<keyword evidence="6" id="KW-0813">Transport</keyword>
<sequence length="264" mass="29497">MKLKSSDFVFQLFALLAAVILVHAVYVAVIRPNADALIEEQLAREAAGETYIQQRSLYIVMRDYEQEACFVLMLWAMAIMGLKAQRSMRERKLLDKALLNVSEGTPILPEDARDLSRPIQALPEEERSYLLPRALLTALQRFASTKNVAAVSNSVKEVCETEGDRLDSELAMVRYITWAIPSIGFIGTVRGIGEALSQAHRAVEGDIAGVTVSLGVAFNSTFIALVISIVIMFFTHQLQLMQERLVLDTQNYCDNNLLRFLKVS</sequence>
<evidence type="ECO:0000256" key="5">
    <source>
        <dbReference type="ARBA" id="ARBA00023136"/>
    </source>
</evidence>
<dbReference type="Proteomes" id="UP001408594">
    <property type="component" value="Unassembled WGS sequence"/>
</dbReference>